<gene>
    <name evidence="2" type="ORF">GUITHDRAFT_103735</name>
</gene>
<keyword evidence="4" id="KW-1185">Reference proteome</keyword>
<proteinExistence type="predicted"/>
<reference evidence="4" key="2">
    <citation type="submission" date="2012-11" db="EMBL/GenBank/DDBJ databases">
        <authorList>
            <person name="Kuo A."/>
            <person name="Curtis B.A."/>
            <person name="Tanifuji G."/>
            <person name="Burki F."/>
            <person name="Gruber A."/>
            <person name="Irimia M."/>
            <person name="Maruyama S."/>
            <person name="Arias M.C."/>
            <person name="Ball S.G."/>
            <person name="Gile G.H."/>
            <person name="Hirakawa Y."/>
            <person name="Hopkins J.F."/>
            <person name="Rensing S.A."/>
            <person name="Schmutz J."/>
            <person name="Symeonidi A."/>
            <person name="Elias M."/>
            <person name="Eveleigh R.J."/>
            <person name="Herman E.K."/>
            <person name="Klute M.J."/>
            <person name="Nakayama T."/>
            <person name="Obornik M."/>
            <person name="Reyes-Prieto A."/>
            <person name="Armbrust E.V."/>
            <person name="Aves S.J."/>
            <person name="Beiko R.G."/>
            <person name="Coutinho P."/>
            <person name="Dacks J.B."/>
            <person name="Durnford D.G."/>
            <person name="Fast N.M."/>
            <person name="Green B.R."/>
            <person name="Grisdale C."/>
            <person name="Hempe F."/>
            <person name="Henrissat B."/>
            <person name="Hoppner M.P."/>
            <person name="Ishida K.-I."/>
            <person name="Kim E."/>
            <person name="Koreny L."/>
            <person name="Kroth P.G."/>
            <person name="Liu Y."/>
            <person name="Malik S.-B."/>
            <person name="Maier U.G."/>
            <person name="McRose D."/>
            <person name="Mock T."/>
            <person name="Neilson J.A."/>
            <person name="Onodera N.T."/>
            <person name="Poole A.M."/>
            <person name="Pritham E.J."/>
            <person name="Richards T.A."/>
            <person name="Rocap G."/>
            <person name="Roy S.W."/>
            <person name="Sarai C."/>
            <person name="Schaack S."/>
            <person name="Shirato S."/>
            <person name="Slamovits C.H."/>
            <person name="Spencer D.F."/>
            <person name="Suzuki S."/>
            <person name="Worden A.Z."/>
            <person name="Zauner S."/>
            <person name="Barry K."/>
            <person name="Bell C."/>
            <person name="Bharti A.K."/>
            <person name="Crow J.A."/>
            <person name="Grimwood J."/>
            <person name="Kramer R."/>
            <person name="Lindquist E."/>
            <person name="Lucas S."/>
            <person name="Salamov A."/>
            <person name="McFadden G.I."/>
            <person name="Lane C.E."/>
            <person name="Keeling P.J."/>
            <person name="Gray M.W."/>
            <person name="Grigoriev I.V."/>
            <person name="Archibald J.M."/>
        </authorList>
    </citation>
    <scope>NUCLEOTIDE SEQUENCE</scope>
    <source>
        <strain evidence="4">CCMP2712</strain>
    </source>
</reference>
<dbReference type="KEGG" id="gtt:GUITHDRAFT_103735"/>
<protein>
    <recommendedName>
        <fullName evidence="5">EF-hand domain-containing protein</fullName>
    </recommendedName>
</protein>
<dbReference type="GeneID" id="17307215"/>
<evidence type="ECO:0000313" key="2">
    <source>
        <dbReference type="EMBL" id="EKX50503.1"/>
    </source>
</evidence>
<evidence type="ECO:0000256" key="1">
    <source>
        <dbReference type="SAM" id="MobiDB-lite"/>
    </source>
</evidence>
<evidence type="ECO:0000313" key="4">
    <source>
        <dbReference type="Proteomes" id="UP000011087"/>
    </source>
</evidence>
<dbReference type="EMBL" id="JH992978">
    <property type="protein sequence ID" value="EKX50503.1"/>
    <property type="molecule type" value="Genomic_DNA"/>
</dbReference>
<reference evidence="2 4" key="1">
    <citation type="journal article" date="2012" name="Nature">
        <title>Algal genomes reveal evolutionary mosaicism and the fate of nucleomorphs.</title>
        <authorList>
            <consortium name="DOE Joint Genome Institute"/>
            <person name="Curtis B.A."/>
            <person name="Tanifuji G."/>
            <person name="Burki F."/>
            <person name="Gruber A."/>
            <person name="Irimia M."/>
            <person name="Maruyama S."/>
            <person name="Arias M.C."/>
            <person name="Ball S.G."/>
            <person name="Gile G.H."/>
            <person name="Hirakawa Y."/>
            <person name="Hopkins J.F."/>
            <person name="Kuo A."/>
            <person name="Rensing S.A."/>
            <person name="Schmutz J."/>
            <person name="Symeonidi A."/>
            <person name="Elias M."/>
            <person name="Eveleigh R.J."/>
            <person name="Herman E.K."/>
            <person name="Klute M.J."/>
            <person name="Nakayama T."/>
            <person name="Obornik M."/>
            <person name="Reyes-Prieto A."/>
            <person name="Armbrust E.V."/>
            <person name="Aves S.J."/>
            <person name="Beiko R.G."/>
            <person name="Coutinho P."/>
            <person name="Dacks J.B."/>
            <person name="Durnford D.G."/>
            <person name="Fast N.M."/>
            <person name="Green B.R."/>
            <person name="Grisdale C.J."/>
            <person name="Hempel F."/>
            <person name="Henrissat B."/>
            <person name="Hoppner M.P."/>
            <person name="Ishida K."/>
            <person name="Kim E."/>
            <person name="Koreny L."/>
            <person name="Kroth P.G."/>
            <person name="Liu Y."/>
            <person name="Malik S.B."/>
            <person name="Maier U.G."/>
            <person name="McRose D."/>
            <person name="Mock T."/>
            <person name="Neilson J.A."/>
            <person name="Onodera N.T."/>
            <person name="Poole A.M."/>
            <person name="Pritham E.J."/>
            <person name="Richards T.A."/>
            <person name="Rocap G."/>
            <person name="Roy S.W."/>
            <person name="Sarai C."/>
            <person name="Schaack S."/>
            <person name="Shirato S."/>
            <person name="Slamovits C.H."/>
            <person name="Spencer D.F."/>
            <person name="Suzuki S."/>
            <person name="Worden A.Z."/>
            <person name="Zauner S."/>
            <person name="Barry K."/>
            <person name="Bell C."/>
            <person name="Bharti A.K."/>
            <person name="Crow J.A."/>
            <person name="Grimwood J."/>
            <person name="Kramer R."/>
            <person name="Lindquist E."/>
            <person name="Lucas S."/>
            <person name="Salamov A."/>
            <person name="McFadden G.I."/>
            <person name="Lane C.E."/>
            <person name="Keeling P.J."/>
            <person name="Gray M.W."/>
            <person name="Grigoriev I.V."/>
            <person name="Archibald J.M."/>
        </authorList>
    </citation>
    <scope>NUCLEOTIDE SEQUENCE</scope>
    <source>
        <strain evidence="2 4">CCMP2712</strain>
    </source>
</reference>
<evidence type="ECO:0000313" key="3">
    <source>
        <dbReference type="EnsemblProtists" id="EKX50503"/>
    </source>
</evidence>
<dbReference type="HOGENOM" id="CLU_371093_0_0_1"/>
<feature type="region of interest" description="Disordered" evidence="1">
    <location>
        <begin position="687"/>
        <end position="750"/>
    </location>
</feature>
<dbReference type="Proteomes" id="UP000011087">
    <property type="component" value="Unassembled WGS sequence"/>
</dbReference>
<dbReference type="EnsemblProtists" id="EKX50503">
    <property type="protein sequence ID" value="EKX50503"/>
    <property type="gene ID" value="GUITHDRAFT_103735"/>
</dbReference>
<feature type="compositionally biased region" description="Low complexity" evidence="1">
    <location>
        <begin position="687"/>
        <end position="700"/>
    </location>
</feature>
<organism evidence="2">
    <name type="scientific">Guillardia theta (strain CCMP2712)</name>
    <name type="common">Cryptophyte</name>
    <dbReference type="NCBI Taxonomy" id="905079"/>
    <lineage>
        <taxon>Eukaryota</taxon>
        <taxon>Cryptophyceae</taxon>
        <taxon>Pyrenomonadales</taxon>
        <taxon>Geminigeraceae</taxon>
        <taxon>Guillardia</taxon>
    </lineage>
</organism>
<name>L1JQY7_GUITC</name>
<feature type="compositionally biased region" description="Basic residues" evidence="1">
    <location>
        <begin position="709"/>
        <end position="718"/>
    </location>
</feature>
<sequence length="750" mass="84661">MSFFSSMNKLSHQGSLPALQPQAAQAETLHGVDGKARRRLHIPQAAVFVQGVLTEWYFHSRGRIMKKAKKSLEKENLLKEFARENSAGRPVAYLIVHHKGEDGLFTTQVKVLEENGFNSTVRNAFSTQLTGTVVEYVVGKKRPVKPWLLNPPLDPRTEGAACFECVWTKERISVKLRHEDDLKAVAHTCFQHKDNDGRIRFDKPRTFIQHVRHELGAQQGQSLKPIKAVGQSFKRFPAICGYYNNSTWRVMAEGDPSKVVYVKNFRSWQSRDTISGQAQEDEGPQLGGPDYSEYGNGVIISLEEHSAIRDSLRSLVHQLELSQDGAGESPKVKHLLAFFKRSRNGHLYLIWSTAALLFPSENMSNRKFVSGTKEFSDYTELLQNLVIHPGWYNRFCSSEDDVEKGLLKAFDLRSTTMDFKEFLNFLNKIGLLPRRITREEAGKIFRRANRTKGVSDDDVYEMSFNEFKSALKLIVDLLGLEWRPILCAARIGEILFNPKVYKRFCFGEQGNEIHFNQLCNLLLTYRLLPAFISKEDAEKMYRRTLREQEGGGGGVGGSSFLLKSAQDSPVVSSPAATHHTGLSRHNSIIVNVQSGLHETGFRAFMIALGDRFGMQIDKKKDCVISPFTEQILGSQMPPEMQSDSDVVERLYHHPYKTSPLRPPSSPLRPVNLQQSSTLSVSVTATDVSTATDGEQQQVEVEQVKERLPKVRKKLKSSVRKLGEPSNGEDKLEPQKIKLFRIRSGTSSPVH</sequence>
<dbReference type="AlphaFoldDB" id="L1JQY7"/>
<dbReference type="PaxDb" id="55529-EKX50503"/>
<accession>L1JQY7</accession>
<reference evidence="3" key="3">
    <citation type="submission" date="2016-03" db="UniProtKB">
        <authorList>
            <consortium name="EnsemblProtists"/>
        </authorList>
    </citation>
    <scope>IDENTIFICATION</scope>
</reference>
<dbReference type="RefSeq" id="XP_005837483.1">
    <property type="nucleotide sequence ID" value="XM_005837426.1"/>
</dbReference>
<evidence type="ECO:0008006" key="5">
    <source>
        <dbReference type="Google" id="ProtNLM"/>
    </source>
</evidence>
<feature type="region of interest" description="Disordered" evidence="1">
    <location>
        <begin position="655"/>
        <end position="674"/>
    </location>
</feature>